<accession>A0A834SMJ1</accession>
<name>A0A834SMJ1_9FABA</name>
<sequence>MALASQSTKPLLQTPFISSSPLSKHSQSGLHRFPHASNYYY</sequence>
<dbReference type="AlphaFoldDB" id="A0A834SMJ1"/>
<evidence type="ECO:0000256" key="1">
    <source>
        <dbReference type="SAM" id="MobiDB-lite"/>
    </source>
</evidence>
<reference evidence="2" key="1">
    <citation type="submission" date="2020-09" db="EMBL/GenBank/DDBJ databases">
        <title>Genome-Enabled Discovery of Anthraquinone Biosynthesis in Senna tora.</title>
        <authorList>
            <person name="Kang S.-H."/>
            <person name="Pandey R.P."/>
            <person name="Lee C.-M."/>
            <person name="Sim J.-S."/>
            <person name="Jeong J.-T."/>
            <person name="Choi B.-S."/>
            <person name="Jung M."/>
            <person name="Ginzburg D."/>
            <person name="Zhao K."/>
            <person name="Won S.Y."/>
            <person name="Oh T.-J."/>
            <person name="Yu Y."/>
            <person name="Kim N.-H."/>
            <person name="Lee O.R."/>
            <person name="Lee T.-H."/>
            <person name="Bashyal P."/>
            <person name="Kim T.-S."/>
            <person name="Lee W.-H."/>
            <person name="Kawkins C."/>
            <person name="Kim C.-K."/>
            <person name="Kim J.S."/>
            <person name="Ahn B.O."/>
            <person name="Rhee S.Y."/>
            <person name="Sohng J.K."/>
        </authorList>
    </citation>
    <scope>NUCLEOTIDE SEQUENCE</scope>
    <source>
        <tissue evidence="2">Leaf</tissue>
    </source>
</reference>
<dbReference type="EMBL" id="JAAIUW010000013">
    <property type="protein sequence ID" value="KAF7805125.1"/>
    <property type="molecule type" value="Genomic_DNA"/>
</dbReference>
<dbReference type="Proteomes" id="UP000634136">
    <property type="component" value="Unassembled WGS sequence"/>
</dbReference>
<evidence type="ECO:0000313" key="2">
    <source>
        <dbReference type="EMBL" id="KAF7805125.1"/>
    </source>
</evidence>
<proteinExistence type="predicted"/>
<evidence type="ECO:0000313" key="3">
    <source>
        <dbReference type="Proteomes" id="UP000634136"/>
    </source>
</evidence>
<feature type="region of interest" description="Disordered" evidence="1">
    <location>
        <begin position="1"/>
        <end position="41"/>
    </location>
</feature>
<organism evidence="2 3">
    <name type="scientific">Senna tora</name>
    <dbReference type="NCBI Taxonomy" id="362788"/>
    <lineage>
        <taxon>Eukaryota</taxon>
        <taxon>Viridiplantae</taxon>
        <taxon>Streptophyta</taxon>
        <taxon>Embryophyta</taxon>
        <taxon>Tracheophyta</taxon>
        <taxon>Spermatophyta</taxon>
        <taxon>Magnoliopsida</taxon>
        <taxon>eudicotyledons</taxon>
        <taxon>Gunneridae</taxon>
        <taxon>Pentapetalae</taxon>
        <taxon>rosids</taxon>
        <taxon>fabids</taxon>
        <taxon>Fabales</taxon>
        <taxon>Fabaceae</taxon>
        <taxon>Caesalpinioideae</taxon>
        <taxon>Cassia clade</taxon>
        <taxon>Senna</taxon>
    </lineage>
</organism>
<comment type="caution">
    <text evidence="2">The sequence shown here is derived from an EMBL/GenBank/DDBJ whole genome shotgun (WGS) entry which is preliminary data.</text>
</comment>
<keyword evidence="3" id="KW-1185">Reference proteome</keyword>
<protein>
    <submittedName>
        <fullName evidence="2">Uncharacterized protein</fullName>
    </submittedName>
</protein>
<feature type="compositionally biased region" description="Polar residues" evidence="1">
    <location>
        <begin position="1"/>
        <end position="29"/>
    </location>
</feature>
<gene>
    <name evidence="2" type="ORF">G2W53_044236</name>
</gene>